<dbReference type="PANTHER" id="PTHR37323:SF1">
    <property type="entry name" value="L-ORNITHINE N(ALPHA)-ACYLTRANSFERASE"/>
    <property type="match status" value="1"/>
</dbReference>
<dbReference type="InterPro" id="IPR002123">
    <property type="entry name" value="Plipid/glycerol_acylTrfase"/>
</dbReference>
<evidence type="ECO:0000256" key="2">
    <source>
        <dbReference type="ARBA" id="ARBA00022516"/>
    </source>
</evidence>
<dbReference type="RefSeq" id="WP_035515249.1">
    <property type="nucleotide sequence ID" value="NZ_KN234754.1"/>
</dbReference>
<keyword evidence="5" id="KW-0012">Acyltransferase</keyword>
<evidence type="ECO:0000259" key="11">
    <source>
        <dbReference type="SMART" id="SM00563"/>
    </source>
</evidence>
<dbReference type="PANTHER" id="PTHR37323">
    <property type="entry name" value="GCN5-RELATED N-ACETYLTRANSFERASE"/>
    <property type="match status" value="1"/>
</dbReference>
<keyword evidence="4" id="KW-0443">Lipid metabolism</keyword>
<evidence type="ECO:0000256" key="7">
    <source>
        <dbReference type="ARBA" id="ARBA00039058"/>
    </source>
</evidence>
<dbReference type="Proteomes" id="UP000029640">
    <property type="component" value="Unassembled WGS sequence"/>
</dbReference>
<dbReference type="HOGENOM" id="CLU_033329_1_0_6"/>
<dbReference type="SUPFAM" id="SSF69593">
    <property type="entry name" value="Glycerol-3-phosphate (1)-acyltransferase"/>
    <property type="match status" value="1"/>
</dbReference>
<evidence type="ECO:0000313" key="13">
    <source>
        <dbReference type="Proteomes" id="UP000029640"/>
    </source>
</evidence>
<dbReference type="eggNOG" id="COG3176">
    <property type="taxonomic scope" value="Bacteria"/>
</dbReference>
<dbReference type="EC" id="2.3.2.30" evidence="7"/>
<dbReference type="CDD" id="cd07986">
    <property type="entry name" value="LPLAT_ACT14924-like"/>
    <property type="match status" value="1"/>
</dbReference>
<evidence type="ECO:0000256" key="9">
    <source>
        <dbReference type="ARBA" id="ARBA00045724"/>
    </source>
</evidence>
<dbReference type="InterPro" id="IPR045746">
    <property type="entry name" value="ACT14924-like_Acyltransf_dom"/>
</dbReference>
<evidence type="ECO:0000256" key="8">
    <source>
        <dbReference type="ARBA" id="ARBA00039866"/>
    </source>
</evidence>
<accession>A0A095X035</accession>
<dbReference type="OrthoDB" id="1113830at2"/>
<dbReference type="Pfam" id="PF13444">
    <property type="entry name" value="Acetyltransf_5"/>
    <property type="match status" value="1"/>
</dbReference>
<dbReference type="SUPFAM" id="SSF55729">
    <property type="entry name" value="Acyl-CoA N-acyltransferases (Nat)"/>
    <property type="match status" value="1"/>
</dbReference>
<gene>
    <name evidence="12" type="ORF">HRUBRA_01103</name>
</gene>
<dbReference type="GO" id="GO:0006629">
    <property type="term" value="P:lipid metabolic process"/>
    <property type="evidence" value="ECO:0007669"/>
    <property type="project" value="UniProtKB-KW"/>
</dbReference>
<sequence>MLNIEQTLATHYPAFVQRHGRSARTLSRFLGFLFYESRFQKFASDYPHLRGFDFVEEVLRYFDFDLRLTERERARIPSSGRVVIAANHPIGSLDGLALLKLVRSVRPDVKVVANELLTAIAPLHEVLLPVANMGTAGSARDNLKGIKEHLLADGALIIFPAGEVSRLSPGGVRDCDWQSGFVKLATSTRAPILPVYVAGRNSLFFYSLSALAKPLATLWLVREMFKQSHNTVDARIGRPVPHEIYTANGFSARQLARMFRKQVYRLGSGGRPIFRSVETVAPAENPQLLRGELAASECLGETRDGKVIYLCAMDVAPCVMREIGRLREFTFRTVGEGTGQPRDIDRYDKYYRQLVLWDRDAMEIAGAYRIADAGAIIDQHGLDGLYSASLFDYGPSMLPLLRQGLELGRSFVQPRYQTRGSLDYLWYGIGAYLKGRPQLRYLFGPASISRFYGTDATARLVHYYGTHYSGAHLDVTPRTPFVIAAPLQQQLAAEFDGCDAEEDFKALKQALAGRGLPVPTLYKHYSQATSPDGVCFTAFNVDEDFGDCVDSFVLADLHKLTPRKRQRYLAS</sequence>
<evidence type="ECO:0000256" key="3">
    <source>
        <dbReference type="ARBA" id="ARBA00022679"/>
    </source>
</evidence>
<evidence type="ECO:0000256" key="10">
    <source>
        <dbReference type="ARBA" id="ARBA00047785"/>
    </source>
</evidence>
<dbReference type="eggNOG" id="COG0204">
    <property type="taxonomic scope" value="Bacteria"/>
</dbReference>
<comment type="pathway">
    <text evidence="1">Lipid metabolism.</text>
</comment>
<keyword evidence="2" id="KW-0444">Lipid biosynthesis</keyword>
<evidence type="ECO:0000256" key="5">
    <source>
        <dbReference type="ARBA" id="ARBA00023315"/>
    </source>
</evidence>
<keyword evidence="13" id="KW-1185">Reference proteome</keyword>
<dbReference type="InterPro" id="IPR016181">
    <property type="entry name" value="Acyl_CoA_acyltransferase"/>
</dbReference>
<feature type="domain" description="Phospholipid/glycerol acyltransferase" evidence="11">
    <location>
        <begin position="82"/>
        <end position="200"/>
    </location>
</feature>
<dbReference type="PATRIC" id="fig|1265313.6.peg.1087"/>
<evidence type="ECO:0000313" key="12">
    <source>
        <dbReference type="EMBL" id="KGE04239.1"/>
    </source>
</evidence>
<evidence type="ECO:0000256" key="1">
    <source>
        <dbReference type="ARBA" id="ARBA00005189"/>
    </source>
</evidence>
<comment type="similarity">
    <text evidence="6">Belongs to the acetyltransferase family. OlsB subfamily.</text>
</comment>
<comment type="function">
    <text evidence="9">Catalyzes the first step in the biosynthesis of ornithine lipids, which are phosphorus-free membrane lipids. Catalyzes the 3-hydroxyacyl-acyl carrier protein-dependent acylation of ornithine to form lyso-ornithine lipid (LOL).</text>
</comment>
<dbReference type="EMBL" id="AUVB01000031">
    <property type="protein sequence ID" value="KGE04239.1"/>
    <property type="molecule type" value="Genomic_DNA"/>
</dbReference>
<reference evidence="12 13" key="1">
    <citation type="journal article" date="2014" name="Genome Announc.">
        <title>Genome Sequence of Gammaproteobacterial Pseudohaliea rubra Type Strain DSM 19751, Isolated from Coastal Seawater of the Mediterranean Sea.</title>
        <authorList>
            <person name="Spring S."/>
            <person name="Fiebig A."/>
            <person name="Riedel T."/>
            <person name="Goker M."/>
            <person name="Klenk H.P."/>
        </authorList>
    </citation>
    <scope>NUCLEOTIDE SEQUENCE [LARGE SCALE GENOMIC DNA]</scope>
    <source>
        <strain evidence="12 13">DSM 19751</strain>
    </source>
</reference>
<dbReference type="AlphaFoldDB" id="A0A095X035"/>
<evidence type="ECO:0000256" key="6">
    <source>
        <dbReference type="ARBA" id="ARBA00038095"/>
    </source>
</evidence>
<organism evidence="12 13">
    <name type="scientific">Pseudohaliea rubra DSM 19751</name>
    <dbReference type="NCBI Taxonomy" id="1265313"/>
    <lineage>
        <taxon>Bacteria</taxon>
        <taxon>Pseudomonadati</taxon>
        <taxon>Pseudomonadota</taxon>
        <taxon>Gammaproteobacteria</taxon>
        <taxon>Cellvibrionales</taxon>
        <taxon>Halieaceae</taxon>
        <taxon>Pseudohaliea</taxon>
    </lineage>
</organism>
<dbReference type="Pfam" id="PF19576">
    <property type="entry name" value="Acyltransf_2"/>
    <property type="match status" value="1"/>
</dbReference>
<comment type="caution">
    <text evidence="12">The sequence shown here is derived from an EMBL/GenBank/DDBJ whole genome shotgun (WGS) entry which is preliminary data.</text>
</comment>
<dbReference type="InterPro" id="IPR052351">
    <property type="entry name" value="Ornithine_N-alpha-AT"/>
</dbReference>
<dbReference type="SMART" id="SM00563">
    <property type="entry name" value="PlsC"/>
    <property type="match status" value="1"/>
</dbReference>
<name>A0A095X035_9GAMM</name>
<dbReference type="STRING" id="1265313.HRUBRA_01103"/>
<dbReference type="GO" id="GO:0043810">
    <property type="term" value="F:ornithine-acyl [acyl carrier protein] N-acyltransferase activity"/>
    <property type="evidence" value="ECO:0007669"/>
    <property type="project" value="UniProtKB-EC"/>
</dbReference>
<keyword evidence="3" id="KW-0808">Transferase</keyword>
<comment type="catalytic activity">
    <reaction evidence="10">
        <text>a (3R)-hydroxyacyl-[ACP] + L-ornithine = a lyso-ornithine lipid + holo-[ACP] + H(+)</text>
        <dbReference type="Rhea" id="RHEA:20633"/>
        <dbReference type="Rhea" id="RHEA-COMP:9685"/>
        <dbReference type="Rhea" id="RHEA-COMP:9945"/>
        <dbReference type="ChEBI" id="CHEBI:15378"/>
        <dbReference type="ChEBI" id="CHEBI:46911"/>
        <dbReference type="ChEBI" id="CHEBI:64479"/>
        <dbReference type="ChEBI" id="CHEBI:78827"/>
        <dbReference type="ChEBI" id="CHEBI:138482"/>
        <dbReference type="EC" id="2.3.2.30"/>
    </reaction>
    <physiologicalReaction direction="left-to-right" evidence="10">
        <dbReference type="Rhea" id="RHEA:20634"/>
    </physiologicalReaction>
</comment>
<proteinExistence type="inferred from homology"/>
<protein>
    <recommendedName>
        <fullName evidence="8">L-ornithine N(alpha)-acyltransferase</fullName>
        <ecNumber evidence="7">2.3.2.30</ecNumber>
    </recommendedName>
</protein>
<evidence type="ECO:0000256" key="4">
    <source>
        <dbReference type="ARBA" id="ARBA00023098"/>
    </source>
</evidence>